<dbReference type="SUPFAM" id="SSF53697">
    <property type="entry name" value="SIS domain"/>
    <property type="match status" value="1"/>
</dbReference>
<evidence type="ECO:0000256" key="1">
    <source>
        <dbReference type="ARBA" id="ARBA00023015"/>
    </source>
</evidence>
<dbReference type="InterPro" id="IPR046348">
    <property type="entry name" value="SIS_dom_sf"/>
</dbReference>
<name>A0A1Y4R010_9ENTE</name>
<protein>
    <submittedName>
        <fullName evidence="6">MurR/RpiR family transcriptional regulator</fullName>
    </submittedName>
</protein>
<dbReference type="GO" id="GO:0003700">
    <property type="term" value="F:DNA-binding transcription factor activity"/>
    <property type="evidence" value="ECO:0007669"/>
    <property type="project" value="InterPro"/>
</dbReference>
<dbReference type="InterPro" id="IPR000281">
    <property type="entry name" value="HTH_RpiR"/>
</dbReference>
<feature type="domain" description="SIS" evidence="5">
    <location>
        <begin position="125"/>
        <end position="267"/>
    </location>
</feature>
<sequence length="293" mass="33690">MLIIEILKKQKNMSDVERQIADYFLKKELSIKEISARQVSKELYLSPSTIVRFCQKYTNLGYNDFKEKYLSEIKYIHQNFSNINANLPFEKNDRNLVVAHKIGSLYKSTVDDTLSLNNHDNIQKAIRLLEKSNCIHLCSVGDSIALASIFRDRMLRLGKKVIVESRADNCFHEACFSTDSDCFILISYSGETEGILKIAKKLQERGKPFLVITSYGGNSLTQFSKSIPLYISTRENLVENLGNFSTDVSILFMLDTLYASYFAENYENNYLVRNKDAKEYQNKRSTNNPLIQS</sequence>
<dbReference type="SUPFAM" id="SSF46689">
    <property type="entry name" value="Homeodomain-like"/>
    <property type="match status" value="1"/>
</dbReference>
<dbReference type="PANTHER" id="PTHR30514">
    <property type="entry name" value="GLUCOKINASE"/>
    <property type="match status" value="1"/>
</dbReference>
<comment type="caution">
    <text evidence="7">The sequence shown here is derived from an EMBL/GenBank/DDBJ whole genome shotgun (WGS) entry which is preliminary data.</text>
</comment>
<reference evidence="7" key="2">
    <citation type="journal article" date="2018" name="BMC Genomics">
        <title>Whole genome sequencing and function prediction of 133 gut anaerobes isolated from chicken caecum in pure cultures.</title>
        <authorList>
            <person name="Medvecky M."/>
            <person name="Cejkova D."/>
            <person name="Polansky O."/>
            <person name="Karasova D."/>
            <person name="Kubasova T."/>
            <person name="Cizek A."/>
            <person name="Rychlik I."/>
        </authorList>
    </citation>
    <scope>NUCLEOTIDE SEQUENCE</scope>
    <source>
        <strain evidence="7">An144</strain>
    </source>
</reference>
<evidence type="ECO:0000256" key="3">
    <source>
        <dbReference type="ARBA" id="ARBA00023163"/>
    </source>
</evidence>
<dbReference type="Gene3D" id="3.40.50.10490">
    <property type="entry name" value="Glucose-6-phosphate isomerase like protein, domain 1"/>
    <property type="match status" value="1"/>
</dbReference>
<dbReference type="PANTHER" id="PTHR30514:SF10">
    <property type="entry name" value="MURR_RPIR FAMILY TRANSCRIPTIONAL REGULATOR"/>
    <property type="match status" value="1"/>
</dbReference>
<organism evidence="7 8">
    <name type="scientific">Enterococcus cecorum</name>
    <dbReference type="NCBI Taxonomy" id="44008"/>
    <lineage>
        <taxon>Bacteria</taxon>
        <taxon>Bacillati</taxon>
        <taxon>Bacillota</taxon>
        <taxon>Bacilli</taxon>
        <taxon>Lactobacillales</taxon>
        <taxon>Enterococcaceae</taxon>
        <taxon>Enterococcus</taxon>
    </lineage>
</organism>
<gene>
    <name evidence="7" type="ORF">B5E88_04265</name>
    <name evidence="6" type="ORF">HF857_03930</name>
</gene>
<dbReference type="GO" id="GO:0097367">
    <property type="term" value="F:carbohydrate derivative binding"/>
    <property type="evidence" value="ECO:0007669"/>
    <property type="project" value="InterPro"/>
</dbReference>
<evidence type="ECO:0000313" key="7">
    <source>
        <dbReference type="EMBL" id="OUQ10915.1"/>
    </source>
</evidence>
<evidence type="ECO:0000256" key="2">
    <source>
        <dbReference type="ARBA" id="ARBA00023125"/>
    </source>
</evidence>
<dbReference type="InterPro" id="IPR036388">
    <property type="entry name" value="WH-like_DNA-bd_sf"/>
</dbReference>
<dbReference type="AlphaFoldDB" id="A0A1Y4R010"/>
<evidence type="ECO:0000313" key="6">
    <source>
        <dbReference type="EMBL" id="NME49408.1"/>
    </source>
</evidence>
<dbReference type="RefSeq" id="WP_087214224.1">
    <property type="nucleotide sequence ID" value="NZ_JABAFV010000004.1"/>
</dbReference>
<keyword evidence="1" id="KW-0805">Transcription regulation</keyword>
<dbReference type="PROSITE" id="PS51071">
    <property type="entry name" value="HTH_RPIR"/>
    <property type="match status" value="1"/>
</dbReference>
<dbReference type="GO" id="GO:0003677">
    <property type="term" value="F:DNA binding"/>
    <property type="evidence" value="ECO:0007669"/>
    <property type="project" value="UniProtKB-KW"/>
</dbReference>
<reference evidence="6 9" key="3">
    <citation type="submission" date="2020-04" db="EMBL/GenBank/DDBJ databases">
        <authorList>
            <person name="Hitch T.C.A."/>
            <person name="Wylensek D."/>
            <person name="Clavel T."/>
        </authorList>
    </citation>
    <scope>NUCLEOTIDE SEQUENCE [LARGE SCALE GENOMIC DNA]</scope>
    <source>
        <strain evidence="6 9">WCA-380-WT-3C</strain>
    </source>
</reference>
<dbReference type="CDD" id="cd05013">
    <property type="entry name" value="SIS_RpiR"/>
    <property type="match status" value="1"/>
</dbReference>
<dbReference type="Pfam" id="PF01418">
    <property type="entry name" value="HTH_6"/>
    <property type="match status" value="1"/>
</dbReference>
<dbReference type="EMBL" id="NFLC01000006">
    <property type="protein sequence ID" value="OUQ10915.1"/>
    <property type="molecule type" value="Genomic_DNA"/>
</dbReference>
<dbReference type="PROSITE" id="PS51464">
    <property type="entry name" value="SIS"/>
    <property type="match status" value="1"/>
</dbReference>
<accession>A0A1Y4R010</accession>
<dbReference type="Proteomes" id="UP000588071">
    <property type="component" value="Unassembled WGS sequence"/>
</dbReference>
<proteinExistence type="predicted"/>
<dbReference type="Proteomes" id="UP000196074">
    <property type="component" value="Unassembled WGS sequence"/>
</dbReference>
<evidence type="ECO:0000259" key="4">
    <source>
        <dbReference type="PROSITE" id="PS51071"/>
    </source>
</evidence>
<dbReference type="InterPro" id="IPR001347">
    <property type="entry name" value="SIS_dom"/>
</dbReference>
<keyword evidence="2" id="KW-0238">DNA-binding</keyword>
<evidence type="ECO:0000313" key="9">
    <source>
        <dbReference type="Proteomes" id="UP000588071"/>
    </source>
</evidence>
<keyword evidence="3" id="KW-0804">Transcription</keyword>
<dbReference type="InterPro" id="IPR035472">
    <property type="entry name" value="RpiR-like_SIS"/>
</dbReference>
<dbReference type="GO" id="GO:1901135">
    <property type="term" value="P:carbohydrate derivative metabolic process"/>
    <property type="evidence" value="ECO:0007669"/>
    <property type="project" value="InterPro"/>
</dbReference>
<dbReference type="EMBL" id="JABAFV010000004">
    <property type="protein sequence ID" value="NME49408.1"/>
    <property type="molecule type" value="Genomic_DNA"/>
</dbReference>
<feature type="domain" description="HTH rpiR-type" evidence="4">
    <location>
        <begin position="1"/>
        <end position="76"/>
    </location>
</feature>
<dbReference type="Gene3D" id="1.10.10.10">
    <property type="entry name" value="Winged helix-like DNA-binding domain superfamily/Winged helix DNA-binding domain"/>
    <property type="match status" value="1"/>
</dbReference>
<reference evidence="8" key="1">
    <citation type="submission" date="2017-04" db="EMBL/GenBank/DDBJ databases">
        <title>Function of individual gut microbiota members based on whole genome sequencing of pure cultures obtained from chicken caecum.</title>
        <authorList>
            <person name="Medvecky M."/>
            <person name="Cejkova D."/>
            <person name="Polansky O."/>
            <person name="Karasova D."/>
            <person name="Kubasova T."/>
            <person name="Cizek A."/>
            <person name="Rychlik I."/>
        </authorList>
    </citation>
    <scope>NUCLEOTIDE SEQUENCE [LARGE SCALE GENOMIC DNA]</scope>
    <source>
        <strain evidence="8">An144</strain>
    </source>
</reference>
<evidence type="ECO:0000313" key="8">
    <source>
        <dbReference type="Proteomes" id="UP000196074"/>
    </source>
</evidence>
<dbReference type="InterPro" id="IPR047640">
    <property type="entry name" value="RpiR-like"/>
</dbReference>
<dbReference type="Pfam" id="PF01380">
    <property type="entry name" value="SIS"/>
    <property type="match status" value="1"/>
</dbReference>
<dbReference type="InterPro" id="IPR009057">
    <property type="entry name" value="Homeodomain-like_sf"/>
</dbReference>
<evidence type="ECO:0000259" key="5">
    <source>
        <dbReference type="PROSITE" id="PS51464"/>
    </source>
</evidence>